<dbReference type="RefSeq" id="WP_315731442.1">
    <property type="nucleotide sequence ID" value="NZ_JAVYII010000001.1"/>
</dbReference>
<name>A0ABU3PTH4_9ACTN</name>
<dbReference type="SUPFAM" id="SSF53901">
    <property type="entry name" value="Thiolase-like"/>
    <property type="match status" value="1"/>
</dbReference>
<evidence type="ECO:0008006" key="3">
    <source>
        <dbReference type="Google" id="ProtNLM"/>
    </source>
</evidence>
<dbReference type="PANTHER" id="PTHR42870:SF1">
    <property type="entry name" value="NON-SPECIFIC LIPID-TRANSFER PROTEIN-LIKE 2"/>
    <property type="match status" value="1"/>
</dbReference>
<gene>
    <name evidence="1" type="ORF">RDV89_03885</name>
</gene>
<evidence type="ECO:0000313" key="1">
    <source>
        <dbReference type="EMBL" id="MDT9592191.1"/>
    </source>
</evidence>
<dbReference type="Proteomes" id="UP001268542">
    <property type="component" value="Unassembled WGS sequence"/>
</dbReference>
<comment type="caution">
    <text evidence="1">The sequence shown here is derived from an EMBL/GenBank/DDBJ whole genome shotgun (WGS) entry which is preliminary data.</text>
</comment>
<protein>
    <recommendedName>
        <fullName evidence="3">Acetyl-CoA acetyltransferase</fullName>
    </recommendedName>
</protein>
<dbReference type="InterPro" id="IPR016039">
    <property type="entry name" value="Thiolase-like"/>
</dbReference>
<dbReference type="Gene3D" id="3.40.47.10">
    <property type="match status" value="1"/>
</dbReference>
<dbReference type="EMBL" id="JAVYII010000001">
    <property type="protein sequence ID" value="MDT9592191.1"/>
    <property type="molecule type" value="Genomic_DNA"/>
</dbReference>
<evidence type="ECO:0000313" key="2">
    <source>
        <dbReference type="Proteomes" id="UP001268542"/>
    </source>
</evidence>
<keyword evidence="2" id="KW-1185">Reference proteome</keyword>
<organism evidence="1 2">
    <name type="scientific">Nocardioides imazamoxiresistens</name>
    <dbReference type="NCBI Taxonomy" id="3231893"/>
    <lineage>
        <taxon>Bacteria</taxon>
        <taxon>Bacillati</taxon>
        <taxon>Actinomycetota</taxon>
        <taxon>Actinomycetes</taxon>
        <taxon>Propionibacteriales</taxon>
        <taxon>Nocardioidaceae</taxon>
        <taxon>Nocardioides</taxon>
    </lineage>
</organism>
<sequence>MHAPIGNPPARRPVAPVHIVGAAATAFLPEHDAMPDELVFAAVHQALREAGLRQQDLGLSVTASMDVLDARSISSGLTNAAAGGYLRDAFRIEGDAGLAVIAAAEAVASGDVEVAVAVGVHNPETTGTTRDRQAFLQQISNLAFEPHVDRPVGMTATATYALQAAHHVATTEADAESLARLAAAEISRGSGRARAVRGAPATAADVLASAPVSWPLHELMLPAESTGAVAIVLASPARAGRCLGRDARITGLGHATGRYTWAGDWISDPAAPTRRAAADALALAGPGDGAVVAELSAPTPALHAAYVDALGCADAVVNASGGVLSNFPGLANGALRLLEVLDQLDGAAVGARGLSHSVDSITGLVSQDVSVLVVEAA</sequence>
<proteinExistence type="predicted"/>
<dbReference type="PANTHER" id="PTHR42870">
    <property type="entry name" value="ACETYL-COA C-ACETYLTRANSFERASE"/>
    <property type="match status" value="1"/>
</dbReference>
<accession>A0ABU3PTH4</accession>
<reference evidence="1 2" key="1">
    <citation type="submission" date="2023-08" db="EMBL/GenBank/DDBJ databases">
        <title>Nocardioides seae sp. nov., a bacterium isolated from a soil.</title>
        <authorList>
            <person name="Wang X."/>
        </authorList>
    </citation>
    <scope>NUCLEOTIDE SEQUENCE [LARGE SCALE GENOMIC DNA]</scope>
    <source>
        <strain evidence="1 2">YZH12</strain>
    </source>
</reference>